<feature type="domain" description="Enoyl reductase (ER)" evidence="4">
    <location>
        <begin position="7"/>
        <end position="340"/>
    </location>
</feature>
<comment type="subunit">
    <text evidence="2">Monomer.</text>
</comment>
<comment type="caution">
    <text evidence="5">The sequence shown here is derived from an EMBL/GenBank/DDBJ whole genome shotgun (WGS) entry which is preliminary data.</text>
</comment>
<evidence type="ECO:0000256" key="1">
    <source>
        <dbReference type="ARBA" id="ARBA00008072"/>
    </source>
</evidence>
<gene>
    <name evidence="5" type="ORF">IWX90DRAFT_389211</name>
</gene>
<dbReference type="CDD" id="cd08249">
    <property type="entry name" value="enoyl_reductase_like"/>
    <property type="match status" value="1"/>
</dbReference>
<dbReference type="SUPFAM" id="SSF50129">
    <property type="entry name" value="GroES-like"/>
    <property type="match status" value="1"/>
</dbReference>
<dbReference type="SMART" id="SM00829">
    <property type="entry name" value="PKS_ER"/>
    <property type="match status" value="1"/>
</dbReference>
<comment type="similarity">
    <text evidence="1">Belongs to the zinc-containing alcohol dehydrogenase family.</text>
</comment>
<proteinExistence type="inferred from homology"/>
<dbReference type="PANTHER" id="PTHR45348:SF2">
    <property type="entry name" value="ZINC-TYPE ALCOHOL DEHYDROGENASE-LIKE PROTEIN C2E1P3.01"/>
    <property type="match status" value="1"/>
</dbReference>
<protein>
    <submittedName>
        <fullName evidence="5">Chaperonin 10-like protein</fullName>
    </submittedName>
</protein>
<dbReference type="Proteomes" id="UP001456524">
    <property type="component" value="Unassembled WGS sequence"/>
</dbReference>
<evidence type="ECO:0000256" key="2">
    <source>
        <dbReference type="ARBA" id="ARBA00011245"/>
    </source>
</evidence>
<evidence type="ECO:0000313" key="5">
    <source>
        <dbReference type="EMBL" id="KAK8161442.1"/>
    </source>
</evidence>
<reference evidence="5 6" key="1">
    <citation type="journal article" date="2022" name="G3 (Bethesda)">
        <title>Enemy or ally: a genomic approach to elucidate the lifestyle of Phyllosticta citrichinaensis.</title>
        <authorList>
            <person name="Buijs V.A."/>
            <person name="Groenewald J.Z."/>
            <person name="Haridas S."/>
            <person name="LaButti K.M."/>
            <person name="Lipzen A."/>
            <person name="Martin F.M."/>
            <person name="Barry K."/>
            <person name="Grigoriev I.V."/>
            <person name="Crous P.W."/>
            <person name="Seidl M.F."/>
        </authorList>
    </citation>
    <scope>NUCLEOTIDE SEQUENCE [LARGE SCALE GENOMIC DNA]</scope>
    <source>
        <strain evidence="5 6">CBS 129764</strain>
    </source>
</reference>
<dbReference type="InterPro" id="IPR020843">
    <property type="entry name" value="ER"/>
</dbReference>
<dbReference type="InterPro" id="IPR013154">
    <property type="entry name" value="ADH-like_N"/>
</dbReference>
<dbReference type="Pfam" id="PF08240">
    <property type="entry name" value="ADH_N"/>
    <property type="match status" value="1"/>
</dbReference>
<sequence length="346" mass="37218">MKAIKIKTPGHAEVEDVPTPQIRPGYVLVKTVAVALNPTDWKHIDFVPCEGSTSGCDYAGVVQELGPGVTDVAVGDRIAGFAHGGNANNKEDGAFAEYLVAKAGPHMEIPENVSWEEAATLGVGITTVGQGLYQSLRLPLPEQPAKTKFTVLIYGGSTATGALAIQFAKLSGLDVITTCSPRNFDLVHSLGASAAFDYNSPTCGADIRAHTQNSLYHAFDCVSEHSSPKICAEALSTETSSKKPAYSALLNVEFPRQDVDARQTLGYTVVGEEFFKFGANFPAKKEDFEFGKMFWALSQRLLEEKKFRVHQPDVRDGGLNGILEGLNDLRQGKVSGKKLVYHIASA</sequence>
<keyword evidence="3" id="KW-0560">Oxidoreductase</keyword>
<dbReference type="InterPro" id="IPR047122">
    <property type="entry name" value="Trans-enoyl_RdTase-like"/>
</dbReference>
<dbReference type="InterPro" id="IPR011032">
    <property type="entry name" value="GroES-like_sf"/>
</dbReference>
<dbReference type="Gene3D" id="3.90.180.10">
    <property type="entry name" value="Medium-chain alcohol dehydrogenases, catalytic domain"/>
    <property type="match status" value="1"/>
</dbReference>
<dbReference type="Gene3D" id="3.40.50.720">
    <property type="entry name" value="NAD(P)-binding Rossmann-like Domain"/>
    <property type="match status" value="1"/>
</dbReference>
<dbReference type="InterPro" id="IPR036291">
    <property type="entry name" value="NAD(P)-bd_dom_sf"/>
</dbReference>
<dbReference type="Pfam" id="PF00107">
    <property type="entry name" value="ADH_zinc_N"/>
    <property type="match status" value="1"/>
</dbReference>
<evidence type="ECO:0000256" key="3">
    <source>
        <dbReference type="ARBA" id="ARBA00023002"/>
    </source>
</evidence>
<dbReference type="InterPro" id="IPR013149">
    <property type="entry name" value="ADH-like_C"/>
</dbReference>
<evidence type="ECO:0000313" key="6">
    <source>
        <dbReference type="Proteomes" id="UP001456524"/>
    </source>
</evidence>
<organism evidence="5 6">
    <name type="scientific">Phyllosticta citrichinensis</name>
    <dbReference type="NCBI Taxonomy" id="1130410"/>
    <lineage>
        <taxon>Eukaryota</taxon>
        <taxon>Fungi</taxon>
        <taxon>Dikarya</taxon>
        <taxon>Ascomycota</taxon>
        <taxon>Pezizomycotina</taxon>
        <taxon>Dothideomycetes</taxon>
        <taxon>Dothideomycetes incertae sedis</taxon>
        <taxon>Botryosphaeriales</taxon>
        <taxon>Phyllostictaceae</taxon>
        <taxon>Phyllosticta</taxon>
    </lineage>
</organism>
<accession>A0ABR1XMQ0</accession>
<name>A0ABR1XMQ0_9PEZI</name>
<evidence type="ECO:0000259" key="4">
    <source>
        <dbReference type="SMART" id="SM00829"/>
    </source>
</evidence>
<keyword evidence="6" id="KW-1185">Reference proteome</keyword>
<dbReference type="EMBL" id="JBBWUH010000007">
    <property type="protein sequence ID" value="KAK8161442.1"/>
    <property type="molecule type" value="Genomic_DNA"/>
</dbReference>
<dbReference type="SUPFAM" id="SSF51735">
    <property type="entry name" value="NAD(P)-binding Rossmann-fold domains"/>
    <property type="match status" value="1"/>
</dbReference>
<dbReference type="PANTHER" id="PTHR45348">
    <property type="entry name" value="HYPOTHETICAL OXIDOREDUCTASE (EUROFUNG)"/>
    <property type="match status" value="1"/>
</dbReference>